<accession>A0A3D9L2S9</accession>
<name>A0A3D9L2S9_MARFU</name>
<dbReference type="Proteomes" id="UP000256779">
    <property type="component" value="Unassembled WGS sequence"/>
</dbReference>
<protein>
    <submittedName>
        <fullName evidence="2">Acyl carrier protein</fullName>
    </submittedName>
</protein>
<sequence>MTNMNREEIKKELLEIIDPYIDEKEVTVSVSEQSDLINDLNINSAHLVDIVLDIEEKFDIMIEDDFIGKMDTVGSALDIIEEKLNS</sequence>
<organism evidence="2 3">
    <name type="scientific">Marinoscillum furvescens DSM 4134</name>
    <dbReference type="NCBI Taxonomy" id="1122208"/>
    <lineage>
        <taxon>Bacteria</taxon>
        <taxon>Pseudomonadati</taxon>
        <taxon>Bacteroidota</taxon>
        <taxon>Cytophagia</taxon>
        <taxon>Cytophagales</taxon>
        <taxon>Reichenbachiellaceae</taxon>
        <taxon>Marinoscillum</taxon>
    </lineage>
</organism>
<dbReference type="AlphaFoldDB" id="A0A3D9L2S9"/>
<evidence type="ECO:0000259" key="1">
    <source>
        <dbReference type="PROSITE" id="PS50075"/>
    </source>
</evidence>
<reference evidence="2 3" key="1">
    <citation type="submission" date="2018-07" db="EMBL/GenBank/DDBJ databases">
        <title>Genomic Encyclopedia of Type Strains, Phase IV (KMG-IV): sequencing the most valuable type-strain genomes for metagenomic binning, comparative biology and taxonomic classification.</title>
        <authorList>
            <person name="Goeker M."/>
        </authorList>
    </citation>
    <scope>NUCLEOTIDE SEQUENCE [LARGE SCALE GENOMIC DNA]</scope>
    <source>
        <strain evidence="2 3">DSM 4134</strain>
    </source>
</reference>
<dbReference type="RefSeq" id="WP_221409519.1">
    <property type="nucleotide sequence ID" value="NZ_QREG01000011.1"/>
</dbReference>
<dbReference type="InterPro" id="IPR009081">
    <property type="entry name" value="PP-bd_ACP"/>
</dbReference>
<dbReference type="EMBL" id="QREG01000011">
    <property type="protein sequence ID" value="RED98009.1"/>
    <property type="molecule type" value="Genomic_DNA"/>
</dbReference>
<dbReference type="SUPFAM" id="SSF47336">
    <property type="entry name" value="ACP-like"/>
    <property type="match status" value="1"/>
</dbReference>
<dbReference type="PROSITE" id="PS50075">
    <property type="entry name" value="CARRIER"/>
    <property type="match status" value="1"/>
</dbReference>
<keyword evidence="3" id="KW-1185">Reference proteome</keyword>
<evidence type="ECO:0000313" key="2">
    <source>
        <dbReference type="EMBL" id="RED98009.1"/>
    </source>
</evidence>
<gene>
    <name evidence="2" type="ORF">C7460_111151</name>
</gene>
<evidence type="ECO:0000313" key="3">
    <source>
        <dbReference type="Proteomes" id="UP000256779"/>
    </source>
</evidence>
<proteinExistence type="predicted"/>
<dbReference type="InterPro" id="IPR036736">
    <property type="entry name" value="ACP-like_sf"/>
</dbReference>
<feature type="domain" description="Carrier" evidence="1">
    <location>
        <begin position="4"/>
        <end position="84"/>
    </location>
</feature>
<comment type="caution">
    <text evidence="2">The sequence shown here is derived from an EMBL/GenBank/DDBJ whole genome shotgun (WGS) entry which is preliminary data.</text>
</comment>
<dbReference type="Gene3D" id="1.10.1200.10">
    <property type="entry name" value="ACP-like"/>
    <property type="match status" value="1"/>
</dbReference>